<feature type="transmembrane region" description="Helical" evidence="11">
    <location>
        <begin position="137"/>
        <end position="157"/>
    </location>
</feature>
<evidence type="ECO:0000313" key="13">
    <source>
        <dbReference type="Proteomes" id="UP000243820"/>
    </source>
</evidence>
<dbReference type="GO" id="GO:0022857">
    <property type="term" value="F:transmembrane transporter activity"/>
    <property type="evidence" value="ECO:0007669"/>
    <property type="project" value="InterPro"/>
</dbReference>
<evidence type="ECO:0000256" key="2">
    <source>
        <dbReference type="ARBA" id="ARBA00007935"/>
    </source>
</evidence>
<feature type="transmembrane region" description="Helical" evidence="11">
    <location>
        <begin position="322"/>
        <end position="343"/>
    </location>
</feature>
<keyword evidence="4" id="KW-1003">Cell membrane</keyword>
<evidence type="ECO:0000256" key="11">
    <source>
        <dbReference type="SAM" id="Phobius"/>
    </source>
</evidence>
<proteinExistence type="inferred from homology"/>
<dbReference type="Proteomes" id="UP000243820">
    <property type="component" value="Unassembled WGS sequence"/>
</dbReference>
<feature type="transmembrane region" description="Helical" evidence="11">
    <location>
        <begin position="163"/>
        <end position="183"/>
    </location>
</feature>
<feature type="transmembrane region" description="Helical" evidence="11">
    <location>
        <begin position="111"/>
        <end position="130"/>
    </location>
</feature>
<dbReference type="FunFam" id="1.10.3470.10:FF:000001">
    <property type="entry name" value="Vitamin B12 ABC transporter permease BtuC"/>
    <property type="match status" value="1"/>
</dbReference>
<evidence type="ECO:0000256" key="1">
    <source>
        <dbReference type="ARBA" id="ARBA00004651"/>
    </source>
</evidence>
<dbReference type="GO" id="GO:0005886">
    <property type="term" value="C:plasma membrane"/>
    <property type="evidence" value="ECO:0007669"/>
    <property type="project" value="UniProtKB-SubCell"/>
</dbReference>
<accession>A0AAX0Q9M1</accession>
<evidence type="ECO:0000256" key="9">
    <source>
        <dbReference type="ARBA" id="ARBA00064420"/>
    </source>
</evidence>
<sequence length="350" mass="37265">MGSDIAGKISGRAASSAKYRMIMVCLVILLIGIFFLSLTVGRYSIPFFDSIAILLARVFPIEPAWTQTMEAVIFNLRLPRTIAAVLIGGGLALSGAAYQSMFKNPLVSPDLLGVSSGACIGASLAILYSMGPVIIQIWAFIGGIIAVSITVAVPRLMHNSSTLMLVLSGVIVGGLMSSIMGVIKYTADADTALAEMVYWAMGSLADVKMIDLYYIAPCILAAGFVLLLFRYRLNVLSLGEEEAKTLGVDVRNVRRIIIVCATLLTASAVCLAGTIGWVGLVIPHLGRMLVGPDNRKLLPAAVILGAVFMVMIDITARCLTSAELPLSIITGLIGAPFYFYLLIRQRASIT</sequence>
<evidence type="ECO:0000256" key="10">
    <source>
        <dbReference type="ARBA" id="ARBA00071366"/>
    </source>
</evidence>
<feature type="transmembrane region" description="Helical" evidence="11">
    <location>
        <begin position="212"/>
        <end position="231"/>
    </location>
</feature>
<dbReference type="PANTHER" id="PTHR30472">
    <property type="entry name" value="FERRIC ENTEROBACTIN TRANSPORT SYSTEM PERMEASE PROTEIN"/>
    <property type="match status" value="1"/>
</dbReference>
<evidence type="ECO:0000256" key="3">
    <source>
        <dbReference type="ARBA" id="ARBA00022448"/>
    </source>
</evidence>
<protein>
    <recommendedName>
        <fullName evidence="10">Cobalamin import system permease protein BtuC</fullName>
    </recommendedName>
</protein>
<keyword evidence="6 11" id="KW-1133">Transmembrane helix</keyword>
<comment type="caution">
    <text evidence="12">The sequence shown here is derived from an EMBL/GenBank/DDBJ whole genome shotgun (WGS) entry which is preliminary data.</text>
</comment>
<evidence type="ECO:0000256" key="6">
    <source>
        <dbReference type="ARBA" id="ARBA00022989"/>
    </source>
</evidence>
<dbReference type="EMBL" id="LMVO01000001">
    <property type="protein sequence ID" value="PAV10116.1"/>
    <property type="molecule type" value="Genomic_DNA"/>
</dbReference>
<feature type="transmembrane region" description="Helical" evidence="11">
    <location>
        <begin position="256"/>
        <end position="285"/>
    </location>
</feature>
<dbReference type="Pfam" id="PF01032">
    <property type="entry name" value="FecCD"/>
    <property type="match status" value="1"/>
</dbReference>
<comment type="function">
    <text evidence="8">Required for corrinoid utilization. Probably part of the ABC transporter complex BtuCDF involved in cobalamin (vitamin B12) import. Probably involved in the translocation of the substrate across the membrane.</text>
</comment>
<comment type="similarity">
    <text evidence="2">Belongs to the binding-protein-dependent transport system permease family. FecCD subfamily.</text>
</comment>
<dbReference type="RefSeq" id="WP_042696897.1">
    <property type="nucleotide sequence ID" value="NZ_LMVO01000001.1"/>
</dbReference>
<evidence type="ECO:0000256" key="8">
    <source>
        <dbReference type="ARBA" id="ARBA00053891"/>
    </source>
</evidence>
<comment type="subcellular location">
    <subcellularLocation>
        <location evidence="1">Cell membrane</location>
        <topology evidence="1">Multi-pass membrane protein</topology>
    </subcellularLocation>
</comment>
<evidence type="ECO:0000256" key="5">
    <source>
        <dbReference type="ARBA" id="ARBA00022692"/>
    </source>
</evidence>
<dbReference type="AlphaFoldDB" id="A0AAX0Q9M1"/>
<feature type="transmembrane region" description="Helical" evidence="11">
    <location>
        <begin position="81"/>
        <end position="99"/>
    </location>
</feature>
<keyword evidence="13" id="KW-1185">Reference proteome</keyword>
<feature type="transmembrane region" description="Helical" evidence="11">
    <location>
        <begin position="297"/>
        <end position="316"/>
    </location>
</feature>
<reference evidence="12 13" key="1">
    <citation type="journal article" date="2017" name="BMC Genomics">
        <title>Genomic analysis of methanogenic archaea reveals a shift towards energy conservation.</title>
        <authorList>
            <person name="Gilmore S.P."/>
            <person name="Henske J.K."/>
            <person name="Sexton J.A."/>
            <person name="Solomon K.V."/>
            <person name="Seppala S."/>
            <person name="Yoo J.I."/>
            <person name="Huyett L.M."/>
            <person name="Pressman A."/>
            <person name="Cogan J.Z."/>
            <person name="Kivenson V."/>
            <person name="Peng X."/>
            <person name="Tan Y."/>
            <person name="Valentine D.L."/>
            <person name="O'Malley M.A."/>
        </authorList>
    </citation>
    <scope>NUCLEOTIDE SEQUENCE [LARGE SCALE GENOMIC DNA]</scope>
    <source>
        <strain evidence="12 13">XII</strain>
    </source>
</reference>
<gene>
    <name evidence="12" type="ORF">ASJ83_06585</name>
</gene>
<dbReference type="GO" id="GO:0033214">
    <property type="term" value="P:siderophore-iron import into cell"/>
    <property type="evidence" value="ECO:0007669"/>
    <property type="project" value="TreeGrafter"/>
</dbReference>
<keyword evidence="7 11" id="KW-0472">Membrane</keyword>
<evidence type="ECO:0000313" key="12">
    <source>
        <dbReference type="EMBL" id="PAV10116.1"/>
    </source>
</evidence>
<dbReference type="Gene3D" id="1.10.3470.10">
    <property type="entry name" value="ABC transporter involved in vitamin B12 uptake, BtuC"/>
    <property type="match status" value="1"/>
</dbReference>
<dbReference type="InterPro" id="IPR000522">
    <property type="entry name" value="ABC_transptr_permease_BtuC"/>
</dbReference>
<feature type="transmembrane region" description="Helical" evidence="11">
    <location>
        <begin position="21"/>
        <end position="37"/>
    </location>
</feature>
<dbReference type="CDD" id="cd06550">
    <property type="entry name" value="TM_ABC_iron-siderophores_like"/>
    <property type="match status" value="1"/>
</dbReference>
<keyword evidence="5 11" id="KW-0812">Transmembrane</keyword>
<organism evidence="12 13">
    <name type="scientific">Methanocorpusculum parvum</name>
    <dbReference type="NCBI Taxonomy" id="2193"/>
    <lineage>
        <taxon>Archaea</taxon>
        <taxon>Methanobacteriati</taxon>
        <taxon>Methanobacteriota</taxon>
        <taxon>Stenosarchaea group</taxon>
        <taxon>Methanomicrobia</taxon>
        <taxon>Methanomicrobiales</taxon>
        <taxon>Methanocorpusculaceae</taxon>
        <taxon>Methanocorpusculum</taxon>
    </lineage>
</organism>
<dbReference type="PANTHER" id="PTHR30472:SF70">
    <property type="entry name" value="MOLYBDATE IMPORT SYSTEM PERMEASE PROTEIN MOLB"/>
    <property type="match status" value="1"/>
</dbReference>
<comment type="subunit">
    <text evidence="9">The complex is composed of two ATP-binding proteins (BtuD), two transmembrane proteins (BtuC) and a solute-binding protein (BtuF).</text>
</comment>
<dbReference type="InterPro" id="IPR037294">
    <property type="entry name" value="ABC_BtuC-like"/>
</dbReference>
<keyword evidence="3" id="KW-0813">Transport</keyword>
<name>A0AAX0Q9M1_9EURY</name>
<evidence type="ECO:0000256" key="4">
    <source>
        <dbReference type="ARBA" id="ARBA00022475"/>
    </source>
</evidence>
<evidence type="ECO:0000256" key="7">
    <source>
        <dbReference type="ARBA" id="ARBA00023136"/>
    </source>
</evidence>
<dbReference type="SUPFAM" id="SSF81345">
    <property type="entry name" value="ABC transporter involved in vitamin B12 uptake, BtuC"/>
    <property type="match status" value="1"/>
</dbReference>